<dbReference type="Proteomes" id="UP001461498">
    <property type="component" value="Unassembled WGS sequence"/>
</dbReference>
<dbReference type="PANTHER" id="PTHR45691:SF6">
    <property type="entry name" value="PROTEIN DIAPHANOUS"/>
    <property type="match status" value="1"/>
</dbReference>
<keyword evidence="3" id="KW-1185">Reference proteome</keyword>
<feature type="compositionally biased region" description="Polar residues" evidence="1">
    <location>
        <begin position="318"/>
        <end position="327"/>
    </location>
</feature>
<feature type="compositionally biased region" description="Low complexity" evidence="1">
    <location>
        <begin position="14"/>
        <end position="25"/>
    </location>
</feature>
<dbReference type="InterPro" id="IPR051412">
    <property type="entry name" value="Formin_Homology_Diaphanous_sf"/>
</dbReference>
<feature type="compositionally biased region" description="Pro residues" evidence="1">
    <location>
        <begin position="61"/>
        <end position="80"/>
    </location>
</feature>
<organism evidence="2 3">
    <name type="scientific">Rhynocoris fuscipes</name>
    <dbReference type="NCBI Taxonomy" id="488301"/>
    <lineage>
        <taxon>Eukaryota</taxon>
        <taxon>Metazoa</taxon>
        <taxon>Ecdysozoa</taxon>
        <taxon>Arthropoda</taxon>
        <taxon>Hexapoda</taxon>
        <taxon>Insecta</taxon>
        <taxon>Pterygota</taxon>
        <taxon>Neoptera</taxon>
        <taxon>Paraneoptera</taxon>
        <taxon>Hemiptera</taxon>
        <taxon>Heteroptera</taxon>
        <taxon>Panheteroptera</taxon>
        <taxon>Cimicomorpha</taxon>
        <taxon>Reduviidae</taxon>
        <taxon>Harpactorinae</taxon>
        <taxon>Harpactorini</taxon>
        <taxon>Rhynocoris</taxon>
    </lineage>
</organism>
<gene>
    <name evidence="2" type="ORF">O3M35_000817</name>
</gene>
<feature type="compositionally biased region" description="Pro residues" evidence="1">
    <location>
        <begin position="102"/>
        <end position="124"/>
    </location>
</feature>
<evidence type="ECO:0000313" key="3">
    <source>
        <dbReference type="Proteomes" id="UP001461498"/>
    </source>
</evidence>
<name>A0AAW1DSB1_9HEMI</name>
<feature type="compositionally biased region" description="Pro residues" evidence="1">
    <location>
        <begin position="131"/>
        <end position="141"/>
    </location>
</feature>
<accession>A0AAW1DSB1</accession>
<sequence>MWEYPTAAVEDNVTAESATVTTTSVQDTDEDKKLDEEVANASASAETNMAGGEEEMDLCDTPPPAPSPPDIRPPSPPPAPIISSLGNNSQPGNVIHYDSVIPPLPPLPPPPPEPEEPPPLPPPISLDINEPLPPGVDPPDLLPPLPAVPPPTAGVHPSVSVTTSTHLDYMSHHIAASLVPAAPTASNLHPYAGHYPVTYAHNQVHAVSFFQFIIILYYLSLPWFTNVSITSFLNHHFIIFLPKTVPRTAAPPPPPPPKENRHDLSSELDSFYSDLAMMEPKSTDSSTNVESNQSANPPLPAAPPKESTTPPPLPPQPVSTINPSLPTEQVAPSLPSSDSNTTKLAPGLALKKKGVSSLVAKWQQVQEDMKNIDQN</sequence>
<evidence type="ECO:0000313" key="2">
    <source>
        <dbReference type="EMBL" id="KAK9512373.1"/>
    </source>
</evidence>
<dbReference type="GO" id="GO:0005884">
    <property type="term" value="C:actin filament"/>
    <property type="evidence" value="ECO:0007669"/>
    <property type="project" value="TreeGrafter"/>
</dbReference>
<feature type="region of interest" description="Disordered" evidence="1">
    <location>
        <begin position="1"/>
        <end position="141"/>
    </location>
</feature>
<reference evidence="2 3" key="1">
    <citation type="submission" date="2022-12" db="EMBL/GenBank/DDBJ databases">
        <title>Chromosome-level genome assembly of true bugs.</title>
        <authorList>
            <person name="Ma L."/>
            <person name="Li H."/>
        </authorList>
    </citation>
    <scope>NUCLEOTIDE SEQUENCE [LARGE SCALE GENOMIC DNA]</scope>
    <source>
        <strain evidence="2">Lab_2022b</strain>
    </source>
</reference>
<dbReference type="PANTHER" id="PTHR45691">
    <property type="entry name" value="PROTEIN DIAPHANOUS"/>
    <property type="match status" value="1"/>
</dbReference>
<feature type="region of interest" description="Disordered" evidence="1">
    <location>
        <begin position="280"/>
        <end position="356"/>
    </location>
</feature>
<feature type="compositionally biased region" description="Pro residues" evidence="1">
    <location>
        <begin position="297"/>
        <end position="317"/>
    </location>
</feature>
<comment type="caution">
    <text evidence="2">The sequence shown here is derived from an EMBL/GenBank/DDBJ whole genome shotgun (WGS) entry which is preliminary data.</text>
</comment>
<dbReference type="AlphaFoldDB" id="A0AAW1DSB1"/>
<dbReference type="EMBL" id="JAPXFL010000001">
    <property type="protein sequence ID" value="KAK9512373.1"/>
    <property type="molecule type" value="Genomic_DNA"/>
</dbReference>
<evidence type="ECO:0000256" key="1">
    <source>
        <dbReference type="SAM" id="MobiDB-lite"/>
    </source>
</evidence>
<dbReference type="GO" id="GO:0030041">
    <property type="term" value="P:actin filament polymerization"/>
    <property type="evidence" value="ECO:0007669"/>
    <property type="project" value="TreeGrafter"/>
</dbReference>
<proteinExistence type="predicted"/>
<feature type="compositionally biased region" description="Polar residues" evidence="1">
    <location>
        <begin position="283"/>
        <end position="296"/>
    </location>
</feature>
<protein>
    <submittedName>
        <fullName evidence="2">Uncharacterized protein</fullName>
    </submittedName>
</protein>